<proteinExistence type="predicted"/>
<comment type="caution">
    <text evidence="2">The sequence shown here is derived from an EMBL/GenBank/DDBJ whole genome shotgun (WGS) entry which is preliminary data.</text>
</comment>
<keyword evidence="3" id="KW-1185">Reference proteome</keyword>
<dbReference type="AlphaFoldDB" id="A0A5N6NUQ4"/>
<dbReference type="Proteomes" id="UP000326396">
    <property type="component" value="Linkage Group LG16"/>
</dbReference>
<gene>
    <name evidence="2" type="ORF">E3N88_15119</name>
</gene>
<accession>A0A5N6NUQ4</accession>
<protein>
    <submittedName>
        <fullName evidence="2">Uncharacterized protein</fullName>
    </submittedName>
</protein>
<reference evidence="2 3" key="1">
    <citation type="submission" date="2019-05" db="EMBL/GenBank/DDBJ databases">
        <title>Mikania micrantha, genome provides insights into the molecular mechanism of rapid growth.</title>
        <authorList>
            <person name="Liu B."/>
        </authorList>
    </citation>
    <scope>NUCLEOTIDE SEQUENCE [LARGE SCALE GENOMIC DNA]</scope>
    <source>
        <strain evidence="2">NLD-2019</strain>
        <tissue evidence="2">Leaf</tissue>
    </source>
</reference>
<name>A0A5N6NUQ4_9ASTR</name>
<organism evidence="2 3">
    <name type="scientific">Mikania micrantha</name>
    <name type="common">bitter vine</name>
    <dbReference type="NCBI Taxonomy" id="192012"/>
    <lineage>
        <taxon>Eukaryota</taxon>
        <taxon>Viridiplantae</taxon>
        <taxon>Streptophyta</taxon>
        <taxon>Embryophyta</taxon>
        <taxon>Tracheophyta</taxon>
        <taxon>Spermatophyta</taxon>
        <taxon>Magnoliopsida</taxon>
        <taxon>eudicotyledons</taxon>
        <taxon>Gunneridae</taxon>
        <taxon>Pentapetalae</taxon>
        <taxon>asterids</taxon>
        <taxon>campanulids</taxon>
        <taxon>Asterales</taxon>
        <taxon>Asteraceae</taxon>
        <taxon>Asteroideae</taxon>
        <taxon>Heliantheae alliance</taxon>
        <taxon>Eupatorieae</taxon>
        <taxon>Mikania</taxon>
    </lineage>
</organism>
<feature type="region of interest" description="Disordered" evidence="1">
    <location>
        <begin position="55"/>
        <end position="79"/>
    </location>
</feature>
<sequence>MSANFGGDSSGNISIFDTEHPESIDVFWRKLNFSPSYIDESDHIDYDVEIMPGASHAGGSRRRGRSLTPPGSPGSDHDMPDIIDSHPFLQFPLRTDAHRRLGRLITRPIEVPIAIDWDVLRLLGEYQRAVTIIGVDTPWHRFFDGGFLSGG</sequence>
<dbReference type="EMBL" id="SZYD01000008">
    <property type="protein sequence ID" value="KAD5507416.1"/>
    <property type="molecule type" value="Genomic_DNA"/>
</dbReference>
<evidence type="ECO:0000313" key="2">
    <source>
        <dbReference type="EMBL" id="KAD5507416.1"/>
    </source>
</evidence>
<evidence type="ECO:0000256" key="1">
    <source>
        <dbReference type="SAM" id="MobiDB-lite"/>
    </source>
</evidence>
<evidence type="ECO:0000313" key="3">
    <source>
        <dbReference type="Proteomes" id="UP000326396"/>
    </source>
</evidence>